<evidence type="ECO:0000256" key="1">
    <source>
        <dbReference type="SAM" id="SignalP"/>
    </source>
</evidence>
<protein>
    <submittedName>
        <fullName evidence="2">SH3, type 3</fullName>
    </submittedName>
</protein>
<name>Q10VU9_TRIEI</name>
<reference evidence="2" key="1">
    <citation type="submission" date="2006-06" db="EMBL/GenBank/DDBJ databases">
        <title>Complete sequence of Trichodesmium erythraeum IMS101.</title>
        <authorList>
            <consortium name="US DOE Joint Genome Institute"/>
            <person name="Copeland A."/>
            <person name="Lucas S."/>
            <person name="Lapidus A."/>
            <person name="Barry K."/>
            <person name="Detter J.C."/>
            <person name="Glavina del Rio T."/>
            <person name="Hammon N."/>
            <person name="Israni S."/>
            <person name="Dalin E."/>
            <person name="Tice H."/>
            <person name="Pitluck S."/>
            <person name="Kiss H."/>
            <person name="Munk A.C."/>
            <person name="Brettin T."/>
            <person name="Bruce D."/>
            <person name="Han C."/>
            <person name="Tapia R."/>
            <person name="Gilna P."/>
            <person name="Schmutz J."/>
            <person name="Larimer F."/>
            <person name="Land M."/>
            <person name="Hauser L."/>
            <person name="Kyrpides N."/>
            <person name="Kim E."/>
            <person name="Richardson P."/>
        </authorList>
    </citation>
    <scope>NUCLEOTIDE SEQUENCE [LARGE SCALE GENOMIC DNA]</scope>
    <source>
        <strain evidence="2">IMS101</strain>
    </source>
</reference>
<dbReference type="KEGG" id="ter:Tery_4656"/>
<sequence length="136" mass="15483">MKHMMSWTKSVAMSTIISIAAVSGISLTSTAAVSSQKTPIVDESVTKVPAETKAEDKLAHRYHGRYHGGSYRRSYGRCRRVTTRYKNLRVRTYPWGRVINALYPGTHVRVTGYHDGWARISYPCYGYVYASYLRHC</sequence>
<gene>
    <name evidence="2" type="ordered locus">Tery_4656</name>
</gene>
<feature type="chain" id="PRO_5004179897" evidence="1">
    <location>
        <begin position="32"/>
        <end position="136"/>
    </location>
</feature>
<proteinExistence type="predicted"/>
<dbReference type="Gene3D" id="2.30.30.40">
    <property type="entry name" value="SH3 Domains"/>
    <property type="match status" value="1"/>
</dbReference>
<dbReference type="HOGENOM" id="CLU_1874539_0_0_3"/>
<accession>Q10VU9</accession>
<evidence type="ECO:0000313" key="2">
    <source>
        <dbReference type="EMBL" id="ABG53625.1"/>
    </source>
</evidence>
<organism evidence="2">
    <name type="scientific">Trichodesmium erythraeum (strain IMS101)</name>
    <dbReference type="NCBI Taxonomy" id="203124"/>
    <lineage>
        <taxon>Bacteria</taxon>
        <taxon>Bacillati</taxon>
        <taxon>Cyanobacteriota</taxon>
        <taxon>Cyanophyceae</taxon>
        <taxon>Oscillatoriophycideae</taxon>
        <taxon>Oscillatoriales</taxon>
        <taxon>Microcoleaceae</taxon>
        <taxon>Trichodesmium</taxon>
    </lineage>
</organism>
<dbReference type="EMBL" id="CP000393">
    <property type="protein sequence ID" value="ABG53625.1"/>
    <property type="molecule type" value="Genomic_DNA"/>
</dbReference>
<keyword evidence="1" id="KW-0732">Signal</keyword>
<dbReference type="AlphaFoldDB" id="Q10VU9"/>
<feature type="signal peptide" evidence="1">
    <location>
        <begin position="1"/>
        <end position="31"/>
    </location>
</feature>